<dbReference type="PROSITE" id="PS00061">
    <property type="entry name" value="ADH_SHORT"/>
    <property type="match status" value="1"/>
</dbReference>
<dbReference type="SUPFAM" id="SSF51735">
    <property type="entry name" value="NAD(P)-binding Rossmann-fold domains"/>
    <property type="match status" value="1"/>
</dbReference>
<dbReference type="SMART" id="SM00822">
    <property type="entry name" value="PKS_KR"/>
    <property type="match status" value="1"/>
</dbReference>
<proteinExistence type="inferred from homology"/>
<dbReference type="Pfam" id="PF00106">
    <property type="entry name" value="adh_short"/>
    <property type="match status" value="1"/>
</dbReference>
<protein>
    <submittedName>
        <fullName evidence="5">Short-chain dehydrogenase</fullName>
    </submittedName>
</protein>
<evidence type="ECO:0000313" key="5">
    <source>
        <dbReference type="EMBL" id="GIE95626.1"/>
    </source>
</evidence>
<organism evidence="5 6">
    <name type="scientific">Paractinoplanes rishiriensis</name>
    <dbReference type="NCBI Taxonomy" id="1050105"/>
    <lineage>
        <taxon>Bacteria</taxon>
        <taxon>Bacillati</taxon>
        <taxon>Actinomycetota</taxon>
        <taxon>Actinomycetes</taxon>
        <taxon>Micromonosporales</taxon>
        <taxon>Micromonosporaceae</taxon>
        <taxon>Paractinoplanes</taxon>
    </lineage>
</organism>
<dbReference type="Proteomes" id="UP000636960">
    <property type="component" value="Unassembled WGS sequence"/>
</dbReference>
<comment type="similarity">
    <text evidence="1 3">Belongs to the short-chain dehydrogenases/reductases (SDR) family.</text>
</comment>
<dbReference type="PANTHER" id="PTHR44196">
    <property type="entry name" value="DEHYDROGENASE/REDUCTASE SDR FAMILY MEMBER 7B"/>
    <property type="match status" value="1"/>
</dbReference>
<comment type="caution">
    <text evidence="5">The sequence shown here is derived from an EMBL/GenBank/DDBJ whole genome shotgun (WGS) entry which is preliminary data.</text>
</comment>
<dbReference type="AlphaFoldDB" id="A0A919JUU5"/>
<dbReference type="PRINTS" id="PR00080">
    <property type="entry name" value="SDRFAMILY"/>
</dbReference>
<accession>A0A919JUU5</accession>
<keyword evidence="6" id="KW-1185">Reference proteome</keyword>
<evidence type="ECO:0000259" key="4">
    <source>
        <dbReference type="SMART" id="SM00822"/>
    </source>
</evidence>
<dbReference type="PANTHER" id="PTHR44196:SF1">
    <property type="entry name" value="DEHYDROGENASE_REDUCTASE SDR FAMILY MEMBER 7B"/>
    <property type="match status" value="1"/>
</dbReference>
<dbReference type="CDD" id="cd05233">
    <property type="entry name" value="SDR_c"/>
    <property type="match status" value="1"/>
</dbReference>
<name>A0A919JUU5_9ACTN</name>
<evidence type="ECO:0000313" key="6">
    <source>
        <dbReference type="Proteomes" id="UP000636960"/>
    </source>
</evidence>
<sequence>MTPPRTAVVTGGARGIGAATAAALAAAGYQVVVGDIEPTGAALPLDVSDRAAFTAFLDAAEERLGPLGVLVNNAGIMPLSRVADEPDETTARILAVNLHAVIHGSREAVRRMLPRGGGHIVNVASVAARAPNPGAATYAASKAGMLAFSAALRTELRGTGVEVSCVLPGLVATDLSAGIAVRGYRPIDPRRVGRAVLGVLRRPRPEVYVPAQVGVLLRVGSLAGRRFGDWLQRVSGADDVVLGAIGSDGRREYERRAAR</sequence>
<dbReference type="PRINTS" id="PR00081">
    <property type="entry name" value="GDHRDH"/>
</dbReference>
<dbReference type="InterPro" id="IPR036291">
    <property type="entry name" value="NAD(P)-bd_dom_sf"/>
</dbReference>
<dbReference type="Gene3D" id="3.40.50.720">
    <property type="entry name" value="NAD(P)-binding Rossmann-like Domain"/>
    <property type="match status" value="1"/>
</dbReference>
<dbReference type="InterPro" id="IPR020904">
    <property type="entry name" value="Sc_DH/Rdtase_CS"/>
</dbReference>
<feature type="domain" description="Ketoreductase" evidence="4">
    <location>
        <begin position="5"/>
        <end position="174"/>
    </location>
</feature>
<keyword evidence="2" id="KW-0560">Oxidoreductase</keyword>
<dbReference type="InterPro" id="IPR002347">
    <property type="entry name" value="SDR_fam"/>
</dbReference>
<dbReference type="GO" id="GO:0016020">
    <property type="term" value="C:membrane"/>
    <property type="evidence" value="ECO:0007669"/>
    <property type="project" value="TreeGrafter"/>
</dbReference>
<dbReference type="InterPro" id="IPR057326">
    <property type="entry name" value="KR_dom"/>
</dbReference>
<evidence type="ECO:0000256" key="1">
    <source>
        <dbReference type="ARBA" id="ARBA00006484"/>
    </source>
</evidence>
<dbReference type="RefSeq" id="WP_203781915.1">
    <property type="nucleotide sequence ID" value="NZ_BOMV01000034.1"/>
</dbReference>
<dbReference type="EMBL" id="BOMV01000034">
    <property type="protein sequence ID" value="GIE95626.1"/>
    <property type="molecule type" value="Genomic_DNA"/>
</dbReference>
<evidence type="ECO:0000256" key="2">
    <source>
        <dbReference type="ARBA" id="ARBA00023002"/>
    </source>
</evidence>
<dbReference type="GO" id="GO:0016491">
    <property type="term" value="F:oxidoreductase activity"/>
    <property type="evidence" value="ECO:0007669"/>
    <property type="project" value="UniProtKB-KW"/>
</dbReference>
<gene>
    <name evidence="5" type="ORF">Ari01nite_30910</name>
</gene>
<evidence type="ECO:0000256" key="3">
    <source>
        <dbReference type="RuleBase" id="RU000363"/>
    </source>
</evidence>
<reference evidence="5" key="1">
    <citation type="submission" date="2021-01" db="EMBL/GenBank/DDBJ databases">
        <title>Whole genome shotgun sequence of Actinoplanes rishiriensis NBRC 108556.</title>
        <authorList>
            <person name="Komaki H."/>
            <person name="Tamura T."/>
        </authorList>
    </citation>
    <scope>NUCLEOTIDE SEQUENCE</scope>
    <source>
        <strain evidence="5">NBRC 108556</strain>
    </source>
</reference>